<dbReference type="InterPro" id="IPR019302">
    <property type="entry name" value="CAP12/PCTIR_TIR_dom"/>
</dbReference>
<name>A0ABM9PG83_9FLAO</name>
<dbReference type="Pfam" id="PF10137">
    <property type="entry name" value="CAP12-PCTIR_TIR"/>
    <property type="match status" value="1"/>
</dbReference>
<accession>A0ABM9PG83</accession>
<dbReference type="PIRSF" id="PIRSF032620">
    <property type="entry name" value="UCP032620"/>
    <property type="match status" value="1"/>
</dbReference>
<gene>
    <name evidence="2" type="ORF">T190423A01A_90063</name>
</gene>
<evidence type="ECO:0000259" key="1">
    <source>
        <dbReference type="Pfam" id="PF10137"/>
    </source>
</evidence>
<organism evidence="2 3">
    <name type="scientific">Tenacibaculum polynesiense</name>
    <dbReference type="NCBI Taxonomy" id="3137857"/>
    <lineage>
        <taxon>Bacteria</taxon>
        <taxon>Pseudomonadati</taxon>
        <taxon>Bacteroidota</taxon>
        <taxon>Flavobacteriia</taxon>
        <taxon>Flavobacteriales</taxon>
        <taxon>Flavobacteriaceae</taxon>
        <taxon>Tenacibaculum</taxon>
    </lineage>
</organism>
<evidence type="ECO:0000313" key="2">
    <source>
        <dbReference type="EMBL" id="CAL2104638.1"/>
    </source>
</evidence>
<sequence length="230" mass="25832">MTLDNLKSLLTEKGYSINSEKEVTHGQQIKMSNGATITCFKNGKIQVQGKAEIKSEMESAIGLSNPNSNVKITAELVGNKSNEVFVVYGHDKEARDQLEAMLRRWGLEPLILDQLPSEGQTIIEKLENYTRRCEFGIVLATPDDEGFRKNHPDEKAFRARQNVVLEMGMLLSKLGRDRVAVLLKSQTEMERPSDIQGLIYISFKDNVAEAKLTLAKEMATKGYNIDIQKI</sequence>
<feature type="domain" description="CD-NTase-associated protein 12/Pycsar effector protein TIR" evidence="1">
    <location>
        <begin position="84"/>
        <end position="204"/>
    </location>
</feature>
<protein>
    <submittedName>
        <fullName evidence="2">TIR-like domain-containing protein</fullName>
    </submittedName>
</protein>
<dbReference type="RefSeq" id="WP_348721731.1">
    <property type="nucleotide sequence ID" value="NZ_CAXJIO010000018.1"/>
</dbReference>
<comment type="caution">
    <text evidence="2">The sequence shown here is derived from an EMBL/GenBank/DDBJ whole genome shotgun (WGS) entry which is preliminary data.</text>
</comment>
<reference evidence="2 3" key="1">
    <citation type="submission" date="2024-05" db="EMBL/GenBank/DDBJ databases">
        <authorList>
            <person name="Duchaud E."/>
        </authorList>
    </citation>
    <scope>NUCLEOTIDE SEQUENCE [LARGE SCALE GENOMIC DNA]</scope>
    <source>
        <strain evidence="2">Ena-SAMPLE-TAB-13-05-2024-13:56:06:370-140308</strain>
    </source>
</reference>
<dbReference type="Proteomes" id="UP001497527">
    <property type="component" value="Unassembled WGS sequence"/>
</dbReference>
<dbReference type="InterPro" id="IPR014571">
    <property type="entry name" value="UCP032620"/>
</dbReference>
<evidence type="ECO:0000313" key="3">
    <source>
        <dbReference type="Proteomes" id="UP001497527"/>
    </source>
</evidence>
<proteinExistence type="predicted"/>
<keyword evidence="3" id="KW-1185">Reference proteome</keyword>
<dbReference type="EMBL" id="CAXJIO010000018">
    <property type="protein sequence ID" value="CAL2104638.1"/>
    <property type="molecule type" value="Genomic_DNA"/>
</dbReference>